<organism evidence="9">
    <name type="scientific">freshwater metagenome</name>
    <dbReference type="NCBI Taxonomy" id="449393"/>
    <lineage>
        <taxon>unclassified sequences</taxon>
        <taxon>metagenomes</taxon>
        <taxon>ecological metagenomes</taxon>
    </lineage>
</organism>
<dbReference type="AlphaFoldDB" id="A0A6J7DL78"/>
<evidence type="ECO:0000256" key="7">
    <source>
        <dbReference type="SAM" id="Phobius"/>
    </source>
</evidence>
<dbReference type="SUPFAM" id="SSF141371">
    <property type="entry name" value="PilZ domain-like"/>
    <property type="match status" value="1"/>
</dbReference>
<reference evidence="9" key="1">
    <citation type="submission" date="2020-05" db="EMBL/GenBank/DDBJ databases">
        <authorList>
            <person name="Chiriac C."/>
            <person name="Salcher M."/>
            <person name="Ghai R."/>
            <person name="Kavagutti S V."/>
        </authorList>
    </citation>
    <scope>NUCLEOTIDE SEQUENCE</scope>
</reference>
<gene>
    <name evidence="9" type="ORF">UFOPK3402_00713</name>
</gene>
<dbReference type="InterPro" id="IPR050321">
    <property type="entry name" value="Glycosyltr_2/OpgH_subfam"/>
</dbReference>
<dbReference type="InterPro" id="IPR001173">
    <property type="entry name" value="Glyco_trans_2-like"/>
</dbReference>
<dbReference type="PANTHER" id="PTHR43867">
    <property type="entry name" value="CELLULOSE SYNTHASE CATALYTIC SUBUNIT A [UDP-FORMING]"/>
    <property type="match status" value="1"/>
</dbReference>
<dbReference type="EMBL" id="CAFBLS010000070">
    <property type="protein sequence ID" value="CAB4871387.1"/>
    <property type="molecule type" value="Genomic_DNA"/>
</dbReference>
<feature type="domain" description="Glycosyltransferase 2-like" evidence="8">
    <location>
        <begin position="72"/>
        <end position="210"/>
    </location>
</feature>
<evidence type="ECO:0000256" key="2">
    <source>
        <dbReference type="ARBA" id="ARBA00022676"/>
    </source>
</evidence>
<evidence type="ECO:0000256" key="1">
    <source>
        <dbReference type="ARBA" id="ARBA00004141"/>
    </source>
</evidence>
<dbReference type="GO" id="GO:0005886">
    <property type="term" value="C:plasma membrane"/>
    <property type="evidence" value="ECO:0007669"/>
    <property type="project" value="TreeGrafter"/>
</dbReference>
<feature type="transmembrane region" description="Helical" evidence="7">
    <location>
        <begin position="429"/>
        <end position="452"/>
    </location>
</feature>
<keyword evidence="4 7" id="KW-0812">Transmembrane</keyword>
<dbReference type="Pfam" id="PF00535">
    <property type="entry name" value="Glycos_transf_2"/>
    <property type="match status" value="1"/>
</dbReference>
<dbReference type="InterPro" id="IPR029044">
    <property type="entry name" value="Nucleotide-diphossugar_trans"/>
</dbReference>
<dbReference type="PANTHER" id="PTHR43867:SF2">
    <property type="entry name" value="CELLULOSE SYNTHASE CATALYTIC SUBUNIT A [UDP-FORMING]"/>
    <property type="match status" value="1"/>
</dbReference>
<keyword evidence="3" id="KW-0808">Transferase</keyword>
<feature type="transmembrane region" description="Helical" evidence="7">
    <location>
        <begin position="395"/>
        <end position="417"/>
    </location>
</feature>
<evidence type="ECO:0000313" key="9">
    <source>
        <dbReference type="EMBL" id="CAB4871387.1"/>
    </source>
</evidence>
<feature type="transmembrane region" description="Helical" evidence="7">
    <location>
        <begin position="27"/>
        <end position="49"/>
    </location>
</feature>
<evidence type="ECO:0000256" key="4">
    <source>
        <dbReference type="ARBA" id="ARBA00022692"/>
    </source>
</evidence>
<evidence type="ECO:0000256" key="6">
    <source>
        <dbReference type="ARBA" id="ARBA00023136"/>
    </source>
</evidence>
<keyword evidence="6 7" id="KW-0472">Membrane</keyword>
<dbReference type="GO" id="GO:0016758">
    <property type="term" value="F:hexosyltransferase activity"/>
    <property type="evidence" value="ECO:0007669"/>
    <property type="project" value="TreeGrafter"/>
</dbReference>
<accession>A0A6J7DL78</accession>
<feature type="transmembrane region" description="Helical" evidence="7">
    <location>
        <begin position="347"/>
        <end position="368"/>
    </location>
</feature>
<sequence>MLALTAVAAGVVYVAWRMSSTLSPAVLLAGVSFLLLEVWSLICLAGTTLQSWHINSVAIPEPAVATELGVAVLIPTDDEAPDVLLPVLVAATRMRLASEVIVLDDGRREWLEGMCDELGIEYRARGTRDGGWAGNVNAALASLTCDLIVVLGADHVAKPDLIGHVLPYFEDPRLGLVHIATDWVNEDSSDTVGRRDPAFARPDFEERILARGRNRWNAAYWAAGPAALRMSALRAIGGVATGLHGERIRTSIRLHAAGCRSVHHGDALVLGRSDPRGRSFEAEVRRETRDHFAALFTEPSLWRLGSMQRAAYVSALTASADRWRLVGYLFMLALMLVVGGPPAHGPVIWFVILSTATVMLRHLALRALGRGWAPRWRSVTSSFVRLAAGLGRASLGMFVMVAVLLLAAMLVAAGGWMTSGSLHRVDATVGIWAGLWVAVGLVLVLRGVARYARASGPSERRRAPRIEVEGHVFLDGVRVHVLDLSLGGARLLCYGDVPPVDSYCAMTFTDPNRRLAVVTGTVVAVTDRPHGREARIALEPDQTYVLGAILVDALDR</sequence>
<keyword evidence="2" id="KW-0328">Glycosyltransferase</keyword>
<protein>
    <submittedName>
        <fullName evidence="9">Unannotated protein</fullName>
    </submittedName>
</protein>
<feature type="transmembrane region" description="Helical" evidence="7">
    <location>
        <begin position="325"/>
        <end position="341"/>
    </location>
</feature>
<comment type="subcellular location">
    <subcellularLocation>
        <location evidence="1">Membrane</location>
        <topology evidence="1">Multi-pass membrane protein</topology>
    </subcellularLocation>
</comment>
<name>A0A6J7DL78_9ZZZZ</name>
<proteinExistence type="predicted"/>
<dbReference type="SUPFAM" id="SSF53448">
    <property type="entry name" value="Nucleotide-diphospho-sugar transferases"/>
    <property type="match status" value="1"/>
</dbReference>
<keyword evidence="5 7" id="KW-1133">Transmembrane helix</keyword>
<evidence type="ECO:0000259" key="8">
    <source>
        <dbReference type="Pfam" id="PF00535"/>
    </source>
</evidence>
<evidence type="ECO:0000256" key="5">
    <source>
        <dbReference type="ARBA" id="ARBA00022989"/>
    </source>
</evidence>
<dbReference type="Gene3D" id="3.90.550.10">
    <property type="entry name" value="Spore Coat Polysaccharide Biosynthesis Protein SpsA, Chain A"/>
    <property type="match status" value="1"/>
</dbReference>
<evidence type="ECO:0000256" key="3">
    <source>
        <dbReference type="ARBA" id="ARBA00022679"/>
    </source>
</evidence>